<dbReference type="EMBL" id="AJWZ01007082">
    <property type="protein sequence ID" value="EKC57917.1"/>
    <property type="molecule type" value="Genomic_DNA"/>
</dbReference>
<comment type="caution">
    <text evidence="7">The sequence shown here is derived from an EMBL/GenBank/DDBJ whole genome shotgun (WGS) entry which is preliminary data.</text>
</comment>
<dbReference type="PANTHER" id="PTHR37422">
    <property type="entry name" value="TEICHURONIC ACID BIOSYNTHESIS PROTEIN TUAE"/>
    <property type="match status" value="1"/>
</dbReference>
<dbReference type="AlphaFoldDB" id="K1SAX6"/>
<evidence type="ECO:0000256" key="2">
    <source>
        <dbReference type="ARBA" id="ARBA00022692"/>
    </source>
</evidence>
<comment type="subcellular location">
    <subcellularLocation>
        <location evidence="1">Membrane</location>
        <topology evidence="1">Multi-pass membrane protein</topology>
    </subcellularLocation>
</comment>
<feature type="transmembrane region" description="Helical" evidence="5">
    <location>
        <begin position="134"/>
        <end position="153"/>
    </location>
</feature>
<protein>
    <submittedName>
        <fullName evidence="7">O-antigen polymerase family protein</fullName>
    </submittedName>
</protein>
<evidence type="ECO:0000313" key="7">
    <source>
        <dbReference type="EMBL" id="EKC57917.1"/>
    </source>
</evidence>
<feature type="transmembrane region" description="Helical" evidence="5">
    <location>
        <begin position="69"/>
        <end position="95"/>
    </location>
</feature>
<dbReference type="InterPro" id="IPR007016">
    <property type="entry name" value="O-antigen_ligase-rel_domated"/>
</dbReference>
<evidence type="ECO:0000256" key="1">
    <source>
        <dbReference type="ARBA" id="ARBA00004141"/>
    </source>
</evidence>
<keyword evidence="3 5" id="KW-1133">Transmembrane helix</keyword>
<proteinExistence type="predicted"/>
<dbReference type="GO" id="GO:0016020">
    <property type="term" value="C:membrane"/>
    <property type="evidence" value="ECO:0007669"/>
    <property type="project" value="UniProtKB-SubCell"/>
</dbReference>
<dbReference type="PANTHER" id="PTHR37422:SF13">
    <property type="entry name" value="LIPOPOLYSACCHARIDE BIOSYNTHESIS PROTEIN PA4999-RELATED"/>
    <property type="match status" value="1"/>
</dbReference>
<feature type="transmembrane region" description="Helical" evidence="5">
    <location>
        <begin position="107"/>
        <end position="128"/>
    </location>
</feature>
<keyword evidence="2 5" id="KW-0812">Transmembrane</keyword>
<reference evidence="7" key="1">
    <citation type="journal article" date="2013" name="Environ. Microbiol.">
        <title>Microbiota from the distal guts of lean and obese adolescents exhibit partial functional redundancy besides clear differences in community structure.</title>
        <authorList>
            <person name="Ferrer M."/>
            <person name="Ruiz A."/>
            <person name="Lanza F."/>
            <person name="Haange S.B."/>
            <person name="Oberbach A."/>
            <person name="Till H."/>
            <person name="Bargiela R."/>
            <person name="Campoy C."/>
            <person name="Segura M.T."/>
            <person name="Richter M."/>
            <person name="von Bergen M."/>
            <person name="Seifert J."/>
            <person name="Suarez A."/>
        </authorList>
    </citation>
    <scope>NUCLEOTIDE SEQUENCE</scope>
</reference>
<name>K1SAX6_9ZZZZ</name>
<gene>
    <name evidence="7" type="ORF">OBE_10282</name>
</gene>
<keyword evidence="4 5" id="KW-0472">Membrane</keyword>
<dbReference type="Pfam" id="PF04932">
    <property type="entry name" value="Wzy_C"/>
    <property type="match status" value="1"/>
</dbReference>
<evidence type="ECO:0000256" key="4">
    <source>
        <dbReference type="ARBA" id="ARBA00023136"/>
    </source>
</evidence>
<evidence type="ECO:0000256" key="3">
    <source>
        <dbReference type="ARBA" id="ARBA00022989"/>
    </source>
</evidence>
<evidence type="ECO:0000259" key="6">
    <source>
        <dbReference type="Pfam" id="PF04932"/>
    </source>
</evidence>
<dbReference type="InterPro" id="IPR051533">
    <property type="entry name" value="WaaL-like"/>
</dbReference>
<organism evidence="7">
    <name type="scientific">human gut metagenome</name>
    <dbReference type="NCBI Taxonomy" id="408170"/>
    <lineage>
        <taxon>unclassified sequences</taxon>
        <taxon>metagenomes</taxon>
        <taxon>organismal metagenomes</taxon>
    </lineage>
</organism>
<sequence length="160" mass="18051">MFMDSQTTISSMDSSSINFENIQSNGRELIWNTNLELFYKPNPITGAGLGESMEFTKENFAVKLIHNDYVQILCDTGLVGISLFAIFFVMAILKVTILSTQYKHNKLIRLSGAMALGSCAGVFFSMMFDNVISYAQQSFVIPFIFIGIFLKMIDLRKRQV</sequence>
<evidence type="ECO:0000256" key="5">
    <source>
        <dbReference type="SAM" id="Phobius"/>
    </source>
</evidence>
<feature type="domain" description="O-antigen ligase-related" evidence="6">
    <location>
        <begin position="11"/>
        <end position="85"/>
    </location>
</feature>
<accession>K1SAX6</accession>